<evidence type="ECO:0008006" key="3">
    <source>
        <dbReference type="Google" id="ProtNLM"/>
    </source>
</evidence>
<reference evidence="1 2" key="1">
    <citation type="submission" date="2016-10" db="EMBL/GenBank/DDBJ databases">
        <authorList>
            <person name="de Groot N.N."/>
        </authorList>
    </citation>
    <scope>NUCLEOTIDE SEQUENCE [LARGE SCALE GENOMIC DNA]</scope>
    <source>
        <strain evidence="1 2">CGMCC 1.5012</strain>
    </source>
</reference>
<proteinExistence type="predicted"/>
<protein>
    <recommendedName>
        <fullName evidence="3">Transposase, Mutator family</fullName>
    </recommendedName>
</protein>
<name>A0A1G9WZW2_9FIRM</name>
<gene>
    <name evidence="1" type="ORF">SAMN05192585_10747</name>
</gene>
<evidence type="ECO:0000313" key="2">
    <source>
        <dbReference type="Proteomes" id="UP000199182"/>
    </source>
</evidence>
<dbReference type="EMBL" id="FNID01000007">
    <property type="protein sequence ID" value="SDM90022.1"/>
    <property type="molecule type" value="Genomic_DNA"/>
</dbReference>
<sequence length="75" mass="8910">MAKRNRSPEETECRDKIRDLLQISNTSSMDDIQDLFQETIAEYIENGLDAELDAELGYSRYDYRYKETSNSRNRH</sequence>
<dbReference type="OrthoDB" id="9779930at2"/>
<accession>A0A1G9WZW2</accession>
<dbReference type="Proteomes" id="UP000199182">
    <property type="component" value="Unassembled WGS sequence"/>
</dbReference>
<keyword evidence="2" id="KW-1185">Reference proteome</keyword>
<dbReference type="AlphaFoldDB" id="A0A1G9WZW2"/>
<organism evidence="1 2">
    <name type="scientific">Acetanaerobacterium elongatum</name>
    <dbReference type="NCBI Taxonomy" id="258515"/>
    <lineage>
        <taxon>Bacteria</taxon>
        <taxon>Bacillati</taxon>
        <taxon>Bacillota</taxon>
        <taxon>Clostridia</taxon>
        <taxon>Eubacteriales</taxon>
        <taxon>Oscillospiraceae</taxon>
        <taxon>Acetanaerobacterium</taxon>
    </lineage>
</organism>
<evidence type="ECO:0000313" key="1">
    <source>
        <dbReference type="EMBL" id="SDM90022.1"/>
    </source>
</evidence>